<sequence>MGRRIIDIQLNSPGGAQLDTYVDKVVKYVPADVIAAWTAVLGLVKAGAGENREPILWACFAFGTVFTAIWTWRQAASPSGIAPRIQTIVSTAAFAVWAIAIGPPFDAYLDPIVGSLLLIGFTLVSGLVPTGQGE</sequence>
<name>A0A4R6RCS4_9HYPH</name>
<dbReference type="AlphaFoldDB" id="A0A4R6RCS4"/>
<protein>
    <submittedName>
        <fullName evidence="2">Uncharacterized protein</fullName>
    </submittedName>
</protein>
<proteinExistence type="predicted"/>
<dbReference type="RefSeq" id="WP_126539639.1">
    <property type="nucleotide sequence ID" value="NZ_BSPM01000002.1"/>
</dbReference>
<dbReference type="OrthoDB" id="8453637at2"/>
<keyword evidence="1" id="KW-0472">Membrane</keyword>
<keyword evidence="1" id="KW-0812">Transmembrane</keyword>
<organism evidence="2 3">
    <name type="scientific">Oharaeibacter diazotrophicus</name>
    <dbReference type="NCBI Taxonomy" id="1920512"/>
    <lineage>
        <taxon>Bacteria</taxon>
        <taxon>Pseudomonadati</taxon>
        <taxon>Pseudomonadota</taxon>
        <taxon>Alphaproteobacteria</taxon>
        <taxon>Hyphomicrobiales</taxon>
        <taxon>Pleomorphomonadaceae</taxon>
        <taxon>Oharaeibacter</taxon>
    </lineage>
</organism>
<accession>A0A4R6RCS4</accession>
<evidence type="ECO:0000313" key="2">
    <source>
        <dbReference type="EMBL" id="TDP83919.1"/>
    </source>
</evidence>
<comment type="caution">
    <text evidence="2">The sequence shown here is derived from an EMBL/GenBank/DDBJ whole genome shotgun (WGS) entry which is preliminary data.</text>
</comment>
<evidence type="ECO:0000313" key="3">
    <source>
        <dbReference type="Proteomes" id="UP000294547"/>
    </source>
</evidence>
<reference evidence="2 3" key="1">
    <citation type="submission" date="2019-03" db="EMBL/GenBank/DDBJ databases">
        <title>Genomic Encyclopedia of Type Strains, Phase IV (KMG-IV): sequencing the most valuable type-strain genomes for metagenomic binning, comparative biology and taxonomic classification.</title>
        <authorList>
            <person name="Goeker M."/>
        </authorList>
    </citation>
    <scope>NUCLEOTIDE SEQUENCE [LARGE SCALE GENOMIC DNA]</scope>
    <source>
        <strain evidence="2 3">DSM 102969</strain>
    </source>
</reference>
<feature type="transmembrane region" description="Helical" evidence="1">
    <location>
        <begin position="55"/>
        <end position="72"/>
    </location>
</feature>
<evidence type="ECO:0000256" key="1">
    <source>
        <dbReference type="SAM" id="Phobius"/>
    </source>
</evidence>
<dbReference type="EMBL" id="SNXY01000008">
    <property type="protein sequence ID" value="TDP83919.1"/>
    <property type="molecule type" value="Genomic_DNA"/>
</dbReference>
<dbReference type="Proteomes" id="UP000294547">
    <property type="component" value="Unassembled WGS sequence"/>
</dbReference>
<gene>
    <name evidence="2" type="ORF">EDD54_2518</name>
</gene>
<feature type="transmembrane region" description="Helical" evidence="1">
    <location>
        <begin position="108"/>
        <end position="128"/>
    </location>
</feature>
<feature type="transmembrane region" description="Helical" evidence="1">
    <location>
        <begin position="84"/>
        <end position="102"/>
    </location>
</feature>
<keyword evidence="3" id="KW-1185">Reference proteome</keyword>
<keyword evidence="1" id="KW-1133">Transmembrane helix</keyword>